<name>A0A316U5D4_9BASI</name>
<dbReference type="GO" id="GO:0004333">
    <property type="term" value="F:fumarate hydratase activity"/>
    <property type="evidence" value="ECO:0007669"/>
    <property type="project" value="UniProtKB-EC"/>
</dbReference>
<keyword evidence="3" id="KW-0456">Lyase</keyword>
<dbReference type="PANTHER" id="PTHR11444:SF1">
    <property type="entry name" value="FUMARATE HYDRATASE, MITOCHONDRIAL"/>
    <property type="match status" value="1"/>
</dbReference>
<dbReference type="PANTHER" id="PTHR11444">
    <property type="entry name" value="ASPARTATEAMMONIA/ARGININOSUCCINATE/ADENYLOSUCCINATE LYASE"/>
    <property type="match status" value="1"/>
</dbReference>
<dbReference type="InterPro" id="IPR018951">
    <property type="entry name" value="Fumarase_C_C"/>
</dbReference>
<dbReference type="FunFam" id="1.20.200.10:FF:000001">
    <property type="entry name" value="Fumarate hydratase, mitochondrial"/>
    <property type="match status" value="1"/>
</dbReference>
<dbReference type="OrthoDB" id="1738025at2759"/>
<reference evidence="7 8" key="1">
    <citation type="journal article" date="2018" name="Mol. Biol. Evol.">
        <title>Broad Genomic Sampling Reveals a Smut Pathogenic Ancestry of the Fungal Clade Ustilaginomycotina.</title>
        <authorList>
            <person name="Kijpornyongpan T."/>
            <person name="Mondo S.J."/>
            <person name="Barry K."/>
            <person name="Sandor L."/>
            <person name="Lee J."/>
            <person name="Lipzen A."/>
            <person name="Pangilinan J."/>
            <person name="LaButti K."/>
            <person name="Hainaut M."/>
            <person name="Henrissat B."/>
            <person name="Grigoriev I.V."/>
            <person name="Spatafora J.W."/>
            <person name="Aime M.C."/>
        </authorList>
    </citation>
    <scope>NUCLEOTIDE SEQUENCE [LARGE SCALE GENOMIC DNA]</scope>
    <source>
        <strain evidence="7 8">MCA 4718</strain>
    </source>
</reference>
<dbReference type="GeneID" id="37014682"/>
<gene>
    <name evidence="7" type="ORF">BCV69DRAFT_284160</name>
</gene>
<evidence type="ECO:0000259" key="5">
    <source>
        <dbReference type="Pfam" id="PF00206"/>
    </source>
</evidence>
<organism evidence="7 8">
    <name type="scientific">Pseudomicrostroma glucosiphilum</name>
    <dbReference type="NCBI Taxonomy" id="1684307"/>
    <lineage>
        <taxon>Eukaryota</taxon>
        <taxon>Fungi</taxon>
        <taxon>Dikarya</taxon>
        <taxon>Basidiomycota</taxon>
        <taxon>Ustilaginomycotina</taxon>
        <taxon>Exobasidiomycetes</taxon>
        <taxon>Microstromatales</taxon>
        <taxon>Microstromatales incertae sedis</taxon>
        <taxon>Pseudomicrostroma</taxon>
    </lineage>
</organism>
<dbReference type="Gene3D" id="1.10.40.30">
    <property type="entry name" value="Fumarase/aspartase (C-terminal domain)"/>
    <property type="match status" value="1"/>
</dbReference>
<dbReference type="Pfam" id="PF10415">
    <property type="entry name" value="FumaraseC_C"/>
    <property type="match status" value="1"/>
</dbReference>
<dbReference type="InterPro" id="IPR008948">
    <property type="entry name" value="L-Aspartase-like"/>
</dbReference>
<feature type="domain" description="Fumarate lyase N-terminal" evidence="5">
    <location>
        <begin position="12"/>
        <end position="343"/>
    </location>
</feature>
<dbReference type="InterPro" id="IPR024083">
    <property type="entry name" value="Fumarase/histidase_N"/>
</dbReference>
<dbReference type="GO" id="GO:0006106">
    <property type="term" value="P:fumarate metabolic process"/>
    <property type="evidence" value="ECO:0007669"/>
    <property type="project" value="InterPro"/>
</dbReference>
<dbReference type="Proteomes" id="UP000245942">
    <property type="component" value="Unassembled WGS sequence"/>
</dbReference>
<comment type="similarity">
    <text evidence="1">Belongs to the class-II fumarase/aspartase family. Fumarase subfamily.</text>
</comment>
<dbReference type="CDD" id="cd01362">
    <property type="entry name" value="Fumarase_classII"/>
    <property type="match status" value="1"/>
</dbReference>
<comment type="function">
    <text evidence="4">Catalyzes the reversible stereospecific interconversion of fumarate to L-malate. In mitochondrion, catalyzes the hydration of fumarate to L-malate in the tricarboxylic acid (TCA) cycle to facilitate a transition step in the production of energy in the form of NADH. In cytoplasm and nucleus, involved in DNA repair in response to DNA damage: following DNA double-strand breaks (DSBs), translocates from the cytosol to the nucleus and promotes DNA repair by catalyzing the dehydration of L-malate to fumarate.</text>
</comment>
<dbReference type="GO" id="GO:0005739">
    <property type="term" value="C:mitochondrion"/>
    <property type="evidence" value="ECO:0007669"/>
    <property type="project" value="TreeGrafter"/>
</dbReference>
<evidence type="ECO:0000256" key="1">
    <source>
        <dbReference type="ARBA" id="ARBA00009084"/>
    </source>
</evidence>
<dbReference type="EMBL" id="KZ819331">
    <property type="protein sequence ID" value="PWN19533.1"/>
    <property type="molecule type" value="Genomic_DNA"/>
</dbReference>
<dbReference type="NCBIfam" id="NF008909">
    <property type="entry name" value="PRK12273.1"/>
    <property type="match status" value="1"/>
</dbReference>
<dbReference type="RefSeq" id="XP_025346693.1">
    <property type="nucleotide sequence ID" value="XM_025492948.1"/>
</dbReference>
<evidence type="ECO:0000256" key="3">
    <source>
        <dbReference type="ARBA" id="ARBA00023239"/>
    </source>
</evidence>
<dbReference type="STRING" id="1684307.A0A316U5D4"/>
<evidence type="ECO:0000256" key="4">
    <source>
        <dbReference type="ARBA" id="ARBA00056821"/>
    </source>
</evidence>
<dbReference type="FunFam" id="1.10.275.10:FF:000001">
    <property type="entry name" value="Fumarate hydratase, mitochondrial"/>
    <property type="match status" value="1"/>
</dbReference>
<dbReference type="InterPro" id="IPR022761">
    <property type="entry name" value="Fumarate_lyase_N"/>
</dbReference>
<dbReference type="Gene3D" id="1.20.200.10">
    <property type="entry name" value="Fumarase/aspartase (Central domain)"/>
    <property type="match status" value="1"/>
</dbReference>
<evidence type="ECO:0000256" key="2">
    <source>
        <dbReference type="ARBA" id="ARBA00012921"/>
    </source>
</evidence>
<dbReference type="GO" id="GO:0006099">
    <property type="term" value="P:tricarboxylic acid cycle"/>
    <property type="evidence" value="ECO:0007669"/>
    <property type="project" value="InterPro"/>
</dbReference>
<accession>A0A316U5D4</accession>
<keyword evidence="8" id="KW-1185">Reference proteome</keyword>
<dbReference type="GO" id="GO:0006108">
    <property type="term" value="P:malate metabolic process"/>
    <property type="evidence" value="ECO:0007669"/>
    <property type="project" value="TreeGrafter"/>
</dbReference>
<evidence type="ECO:0000313" key="7">
    <source>
        <dbReference type="EMBL" id="PWN19533.1"/>
    </source>
</evidence>
<dbReference type="EC" id="4.2.1.2" evidence="2"/>
<dbReference type="SUPFAM" id="SSF48557">
    <property type="entry name" value="L-aspartase-like"/>
    <property type="match status" value="1"/>
</dbReference>
<dbReference type="InterPro" id="IPR005677">
    <property type="entry name" value="Fum_hydII"/>
</dbReference>
<dbReference type="Gene3D" id="1.10.275.10">
    <property type="entry name" value="Fumarase/aspartase (N-terminal domain)"/>
    <property type="match status" value="1"/>
</dbReference>
<dbReference type="PRINTS" id="PR00149">
    <property type="entry name" value="FUMRATELYASE"/>
</dbReference>
<evidence type="ECO:0000259" key="6">
    <source>
        <dbReference type="Pfam" id="PF10415"/>
    </source>
</evidence>
<dbReference type="InterPro" id="IPR020557">
    <property type="entry name" value="Fumarate_lyase_CS"/>
</dbReference>
<protein>
    <recommendedName>
        <fullName evidence="2">fumarate hydratase</fullName>
        <ecNumber evidence="2">4.2.1.2</ecNumber>
    </recommendedName>
</protein>
<evidence type="ECO:0000313" key="8">
    <source>
        <dbReference type="Proteomes" id="UP000245942"/>
    </source>
</evidence>
<proteinExistence type="inferred from homology"/>
<feature type="domain" description="Fumarase C C-terminal" evidence="6">
    <location>
        <begin position="409"/>
        <end position="461"/>
    </location>
</feature>
<dbReference type="AlphaFoldDB" id="A0A316U5D4"/>
<dbReference type="NCBIfam" id="TIGR00979">
    <property type="entry name" value="fumC_II"/>
    <property type="match status" value="1"/>
</dbReference>
<dbReference type="FunFam" id="1.10.40.30:FF:000002">
    <property type="entry name" value="Fumarate hydratase class II"/>
    <property type="match status" value="1"/>
</dbReference>
<dbReference type="PROSITE" id="PS00163">
    <property type="entry name" value="FUMARATE_LYASES"/>
    <property type="match status" value="1"/>
</dbReference>
<sequence length="468" mass="50444">MSEYREEADTFGPLKVPADRYWGAQTQRSLQNFDIGGPAERMPLPLIQAFGVLKKAAAHVNQTYGLDPKVAKAISEAADEVISGKLESHFPLVVFQTGSGTQSNMNVNEVISNRAIEMLGGELGSKKPVHPNDHVNMSQSSNDTFPTAMHVSAVLQITKLLIPAMEELHAALDKKRAEFDDIIKIGRTHLQDATPLTLGQEFSGYVKQVENGIDRVKGVLPRLSLLAQGGTAVGTGLNTYKGFDTKVAAEISKITGVEFKTAPNKFEALAAHDAIVEASGALNVVAVSFMKIANDIRYLGSGPRCGLGELSLPENEPGSSIMPGKVNPTQCEALTMVAAQVMGNNTTISVAGSYGQFELNVFKPVLIKNLLQSIRLLADGARSFTKNCVVGIEANRDTIHKILNESLMLATILNSHLGYDTVAKCAKKAHKEGKTLKEATVELGALTPEKFDELVRPELMLYPDDPPK</sequence>
<dbReference type="Pfam" id="PF00206">
    <property type="entry name" value="Lyase_1"/>
    <property type="match status" value="1"/>
</dbReference>
<dbReference type="HAMAP" id="MF_00743">
    <property type="entry name" value="FumaraseC"/>
    <property type="match status" value="1"/>
</dbReference>
<dbReference type="InterPro" id="IPR000362">
    <property type="entry name" value="Fumarate_lyase_fam"/>
</dbReference>